<dbReference type="InterPro" id="IPR012147">
    <property type="entry name" value="P_Ac_Bu_trans"/>
</dbReference>
<dbReference type="PIRSF" id="PIRSF000428">
    <property type="entry name" value="P_Ac_trans"/>
    <property type="match status" value="1"/>
</dbReference>
<reference evidence="5 6" key="1">
    <citation type="submission" date="2020-08" db="EMBL/GenBank/DDBJ databases">
        <title>Genome public.</title>
        <authorList>
            <person name="Liu C."/>
            <person name="Sun Q."/>
        </authorList>
    </citation>
    <scope>NUCLEOTIDE SEQUENCE [LARGE SCALE GENOMIC DNA]</scope>
    <source>
        <strain evidence="5 6">BX1</strain>
    </source>
</reference>
<accession>A0ABR7NID4</accession>
<dbReference type="RefSeq" id="WP_262399716.1">
    <property type="nucleotide sequence ID" value="NZ_JACRTB010000009.1"/>
</dbReference>
<dbReference type="InterPro" id="IPR050500">
    <property type="entry name" value="Phos_Acetyltrans/Butyryltrans"/>
</dbReference>
<evidence type="ECO:0000313" key="5">
    <source>
        <dbReference type="EMBL" id="MBC8576166.1"/>
    </source>
</evidence>
<dbReference type="Gene3D" id="3.40.718.10">
    <property type="entry name" value="Isopropylmalate Dehydrogenase"/>
    <property type="match status" value="1"/>
</dbReference>
<keyword evidence="6" id="KW-1185">Reference proteome</keyword>
<organism evidence="5 6">
    <name type="scientific">Yanshouia hominis</name>
    <dbReference type="NCBI Taxonomy" id="2763673"/>
    <lineage>
        <taxon>Bacteria</taxon>
        <taxon>Bacillati</taxon>
        <taxon>Bacillota</taxon>
        <taxon>Clostridia</taxon>
        <taxon>Eubacteriales</taxon>
        <taxon>Oscillospiraceae</taxon>
        <taxon>Yanshouia</taxon>
    </lineage>
</organism>
<keyword evidence="3" id="KW-0012">Acyltransferase</keyword>
<comment type="similarity">
    <text evidence="1">Belongs to the phosphate acetyltransferase and butyryltransferase family.</text>
</comment>
<proteinExistence type="inferred from homology"/>
<sequence length="308" mass="32734">MRFSNFDEVLARAASHPRPRRAAVAGAADPHVIEAVLDAKRRRIAEPVLVGNPGEIAALLAKYNEKADAFTIVPAAGQAGCGQTAVELVRDGRADFLMKGFVETRDLLRPLVKRENGLNLGRTISHMAFLQVPGIDHLLVITDGGMVIHPSLEEKRDILHNAFELLGRIGYENPAAAAVCAVEHPDSKMPETLDASRLAAMNREGQLTGGEVWGPISYDLAMSAEIARIKHYDCPRCGDFDILLSHDMACGNILAKSLILNAGALMAGLVVGAKVPVVLNSRGSSAAEKVLSLALAAVSAENREGGAL</sequence>
<evidence type="ECO:0000256" key="3">
    <source>
        <dbReference type="ARBA" id="ARBA00023315"/>
    </source>
</evidence>
<dbReference type="PANTHER" id="PTHR43356:SF2">
    <property type="entry name" value="PHOSPHATE ACETYLTRANSFERASE"/>
    <property type="match status" value="1"/>
</dbReference>
<dbReference type="Pfam" id="PF01515">
    <property type="entry name" value="PTA_PTB"/>
    <property type="match status" value="1"/>
</dbReference>
<evidence type="ECO:0000259" key="4">
    <source>
        <dbReference type="Pfam" id="PF01515"/>
    </source>
</evidence>
<dbReference type="InterPro" id="IPR002505">
    <property type="entry name" value="PTA_PTB"/>
</dbReference>
<comment type="caution">
    <text evidence="5">The sequence shown here is derived from an EMBL/GenBank/DDBJ whole genome shotgun (WGS) entry which is preliminary data.</text>
</comment>
<evidence type="ECO:0000313" key="6">
    <source>
        <dbReference type="Proteomes" id="UP000658131"/>
    </source>
</evidence>
<keyword evidence="2" id="KW-0808">Transferase</keyword>
<protein>
    <submittedName>
        <fullName evidence="5">Phosphate butyryltransferase</fullName>
    </submittedName>
</protein>
<name>A0ABR7NID4_9FIRM</name>
<dbReference type="PANTHER" id="PTHR43356">
    <property type="entry name" value="PHOSPHATE ACETYLTRANSFERASE"/>
    <property type="match status" value="1"/>
</dbReference>
<dbReference type="SUPFAM" id="SSF53659">
    <property type="entry name" value="Isocitrate/Isopropylmalate dehydrogenase-like"/>
    <property type="match status" value="1"/>
</dbReference>
<dbReference type="Proteomes" id="UP000658131">
    <property type="component" value="Unassembled WGS sequence"/>
</dbReference>
<evidence type="ECO:0000256" key="2">
    <source>
        <dbReference type="ARBA" id="ARBA00022679"/>
    </source>
</evidence>
<gene>
    <name evidence="5" type="ORF">H8717_07065</name>
</gene>
<dbReference type="EMBL" id="JACRTB010000009">
    <property type="protein sequence ID" value="MBC8576166.1"/>
    <property type="molecule type" value="Genomic_DNA"/>
</dbReference>
<evidence type="ECO:0000256" key="1">
    <source>
        <dbReference type="ARBA" id="ARBA00005656"/>
    </source>
</evidence>
<feature type="domain" description="Phosphate acetyl/butaryl transferase" evidence="4">
    <location>
        <begin position="84"/>
        <end position="297"/>
    </location>
</feature>